<evidence type="ECO:0000313" key="2">
    <source>
        <dbReference type="EMBL" id="CAI9766588.1"/>
    </source>
</evidence>
<organism evidence="2 3">
    <name type="scientific">Fraxinus pennsylvanica</name>
    <dbReference type="NCBI Taxonomy" id="56036"/>
    <lineage>
        <taxon>Eukaryota</taxon>
        <taxon>Viridiplantae</taxon>
        <taxon>Streptophyta</taxon>
        <taxon>Embryophyta</taxon>
        <taxon>Tracheophyta</taxon>
        <taxon>Spermatophyta</taxon>
        <taxon>Magnoliopsida</taxon>
        <taxon>eudicotyledons</taxon>
        <taxon>Gunneridae</taxon>
        <taxon>Pentapetalae</taxon>
        <taxon>asterids</taxon>
        <taxon>lamiids</taxon>
        <taxon>Lamiales</taxon>
        <taxon>Oleaceae</taxon>
        <taxon>Oleeae</taxon>
        <taxon>Fraxinus</taxon>
    </lineage>
</organism>
<dbReference type="PANTHER" id="PTHR33889">
    <property type="entry name" value="OS04G0681850 PROTEIN"/>
    <property type="match status" value="1"/>
</dbReference>
<accession>A0AAD2DVT9</accession>
<protein>
    <recommendedName>
        <fullName evidence="1">DUF7769 domain-containing protein</fullName>
    </recommendedName>
</protein>
<reference evidence="2" key="1">
    <citation type="submission" date="2023-05" db="EMBL/GenBank/DDBJ databases">
        <authorList>
            <person name="Huff M."/>
        </authorList>
    </citation>
    <scope>NUCLEOTIDE SEQUENCE</scope>
</reference>
<dbReference type="AlphaFoldDB" id="A0AAD2DVT9"/>
<gene>
    <name evidence="2" type="ORF">FPE_LOCUS14018</name>
</gene>
<name>A0AAD2DVT9_9LAMI</name>
<dbReference type="InterPro" id="IPR056671">
    <property type="entry name" value="DUF7769"/>
</dbReference>
<evidence type="ECO:0000259" key="1">
    <source>
        <dbReference type="Pfam" id="PF24964"/>
    </source>
</evidence>
<evidence type="ECO:0000313" key="3">
    <source>
        <dbReference type="Proteomes" id="UP000834106"/>
    </source>
</evidence>
<dbReference type="Pfam" id="PF24964">
    <property type="entry name" value="DUF7769"/>
    <property type="match status" value="1"/>
</dbReference>
<dbReference type="EMBL" id="OU503043">
    <property type="protein sequence ID" value="CAI9766588.1"/>
    <property type="molecule type" value="Genomic_DNA"/>
</dbReference>
<dbReference type="PANTHER" id="PTHR33889:SF1">
    <property type="entry name" value="OS03G0834800 PROTEIN"/>
    <property type="match status" value="1"/>
</dbReference>
<feature type="domain" description="DUF7769" evidence="1">
    <location>
        <begin position="169"/>
        <end position="221"/>
    </location>
</feature>
<proteinExistence type="predicted"/>
<dbReference type="Proteomes" id="UP000834106">
    <property type="component" value="Chromosome 8"/>
</dbReference>
<sequence length="330" mass="37135">MKDLDLNQLAAEQEMNGPDLNSLYPDCNSQDIIDELHYTQPEIADFFNLNESVDTILCSNSDLNQPTSPRVVHISDGLDGPTSNSSVINLNESVSAGFCHSLEEIRSTSEDYLPDLEQMFDDDIYLNLDMQQNPPEIFEINLNEPETERDATDNTLLENIRPGSKKKNLTLEIKRAIVAALLEQSSNGQLLKGAVSNVANSFSISTRSVSRIWREAKDLRNTNGENLLEFRSKLTNRVGRKRIQVDIEQNHRLHHPVESLSLVTGCPFFQMLDPGLMIDKFIAIYLVLLRSGSVPASDFYKDKSTCSSPNLEVFVEQRSSDLNWSLVIQV</sequence>
<keyword evidence="3" id="KW-1185">Reference proteome</keyword>